<protein>
    <submittedName>
        <fullName evidence="1">Uncharacterized protein</fullName>
    </submittedName>
</protein>
<dbReference type="Proteomes" id="UP001356427">
    <property type="component" value="Unassembled WGS sequence"/>
</dbReference>
<comment type="caution">
    <text evidence="1">The sequence shown here is derived from an EMBL/GenBank/DDBJ whole genome shotgun (WGS) entry which is preliminary data.</text>
</comment>
<name>A0AAN8NJ99_9TELE</name>
<proteinExistence type="predicted"/>
<keyword evidence="2" id="KW-1185">Reference proteome</keyword>
<evidence type="ECO:0000313" key="2">
    <source>
        <dbReference type="Proteomes" id="UP001356427"/>
    </source>
</evidence>
<sequence length="189" mass="21383">MYSSGTHADQHLSCPSWNHPTHGFSKPPPLLPMLPSPPAPLIDSTPVSTKCNYICVRVCFDQLCIYLFLLSYFISKEQFFCCCFGHRLLCHLGVRTGLKVGMDGAEMGSRRKGRDGERGRIHDRIQASQSNSISLSWGVYKVQQFILGKIQEAWECSHVHGRATRTYYGSIPITPLRWGSGTQKRSNYW</sequence>
<evidence type="ECO:0000313" key="1">
    <source>
        <dbReference type="EMBL" id="KAK6328936.1"/>
    </source>
</evidence>
<organism evidence="1 2">
    <name type="scientific">Coregonus suidteri</name>
    <dbReference type="NCBI Taxonomy" id="861788"/>
    <lineage>
        <taxon>Eukaryota</taxon>
        <taxon>Metazoa</taxon>
        <taxon>Chordata</taxon>
        <taxon>Craniata</taxon>
        <taxon>Vertebrata</taxon>
        <taxon>Euteleostomi</taxon>
        <taxon>Actinopterygii</taxon>
        <taxon>Neopterygii</taxon>
        <taxon>Teleostei</taxon>
        <taxon>Protacanthopterygii</taxon>
        <taxon>Salmoniformes</taxon>
        <taxon>Salmonidae</taxon>
        <taxon>Coregoninae</taxon>
        <taxon>Coregonus</taxon>
    </lineage>
</organism>
<accession>A0AAN8NJ99</accession>
<dbReference type="EMBL" id="JAGTTL010000001">
    <property type="protein sequence ID" value="KAK6328936.1"/>
    <property type="molecule type" value="Genomic_DNA"/>
</dbReference>
<reference evidence="1 2" key="1">
    <citation type="submission" date="2021-04" db="EMBL/GenBank/DDBJ databases">
        <authorList>
            <person name="De Guttry C."/>
            <person name="Zahm M."/>
            <person name="Klopp C."/>
            <person name="Cabau C."/>
            <person name="Louis A."/>
            <person name="Berthelot C."/>
            <person name="Parey E."/>
            <person name="Roest Crollius H."/>
            <person name="Montfort J."/>
            <person name="Robinson-Rechavi M."/>
            <person name="Bucao C."/>
            <person name="Bouchez O."/>
            <person name="Gislard M."/>
            <person name="Lluch J."/>
            <person name="Milhes M."/>
            <person name="Lampietro C."/>
            <person name="Lopez Roques C."/>
            <person name="Donnadieu C."/>
            <person name="Braasch I."/>
            <person name="Desvignes T."/>
            <person name="Postlethwait J."/>
            <person name="Bobe J."/>
            <person name="Wedekind C."/>
            <person name="Guiguen Y."/>
        </authorList>
    </citation>
    <scope>NUCLEOTIDE SEQUENCE [LARGE SCALE GENOMIC DNA]</scope>
    <source>
        <strain evidence="1">Cs_M1</strain>
        <tissue evidence="1">Blood</tissue>
    </source>
</reference>
<dbReference type="AlphaFoldDB" id="A0AAN8NJ99"/>
<gene>
    <name evidence="1" type="ORF">J4Q44_G00009140</name>
</gene>